<dbReference type="AlphaFoldDB" id="A0A1H3QNU2"/>
<keyword evidence="1" id="KW-0812">Transmembrane</keyword>
<feature type="transmembrane region" description="Helical" evidence="1">
    <location>
        <begin position="12"/>
        <end position="39"/>
    </location>
</feature>
<dbReference type="STRING" id="159292.SAMN05192546_11019"/>
<organism evidence="2 3">
    <name type="scientific">Tindallia californiensis</name>
    <dbReference type="NCBI Taxonomy" id="159292"/>
    <lineage>
        <taxon>Bacteria</taxon>
        <taxon>Bacillati</taxon>
        <taxon>Bacillota</taxon>
        <taxon>Clostridia</taxon>
        <taxon>Peptostreptococcales</taxon>
        <taxon>Tindalliaceae</taxon>
        <taxon>Tindallia</taxon>
    </lineage>
</organism>
<keyword evidence="1" id="KW-1133">Transmembrane helix</keyword>
<accession>A0A1H3QNU2</accession>
<dbReference type="OrthoDB" id="9925746at2"/>
<name>A0A1H3QNU2_9FIRM</name>
<gene>
    <name evidence="2" type="ORF">SAMN05192546_11019</name>
</gene>
<protein>
    <recommendedName>
        <fullName evidence="4">DUF3796 domain-containing protein</fullName>
    </recommendedName>
</protein>
<keyword evidence="1" id="KW-0472">Membrane</keyword>
<evidence type="ECO:0000313" key="3">
    <source>
        <dbReference type="Proteomes" id="UP000199230"/>
    </source>
</evidence>
<reference evidence="2 3" key="1">
    <citation type="submission" date="2016-10" db="EMBL/GenBank/DDBJ databases">
        <authorList>
            <person name="de Groot N.N."/>
        </authorList>
    </citation>
    <scope>NUCLEOTIDE SEQUENCE [LARGE SCALE GENOMIC DNA]</scope>
    <source>
        <strain evidence="2 3">APO</strain>
    </source>
</reference>
<dbReference type="Proteomes" id="UP000199230">
    <property type="component" value="Unassembled WGS sequence"/>
</dbReference>
<dbReference type="EMBL" id="FNPV01000010">
    <property type="protein sequence ID" value="SDZ15000.1"/>
    <property type="molecule type" value="Genomic_DNA"/>
</dbReference>
<feature type="transmembrane region" description="Helical" evidence="1">
    <location>
        <begin position="84"/>
        <end position="103"/>
    </location>
</feature>
<dbReference type="RefSeq" id="WP_093315042.1">
    <property type="nucleotide sequence ID" value="NZ_FNPV01000010.1"/>
</dbReference>
<feature type="transmembrane region" description="Helical" evidence="1">
    <location>
        <begin position="59"/>
        <end position="77"/>
    </location>
</feature>
<keyword evidence="3" id="KW-1185">Reference proteome</keyword>
<evidence type="ECO:0000313" key="2">
    <source>
        <dbReference type="EMBL" id="SDZ15000.1"/>
    </source>
</evidence>
<evidence type="ECO:0008006" key="4">
    <source>
        <dbReference type="Google" id="ProtNLM"/>
    </source>
</evidence>
<sequence length="111" mass="12205">MKKNKLRYLGFLGLLGLLGIPTGNYGFFGFFGAFAFFAWGEIKNDEMFKINVAKAGLNAFIVSLVGLALAIAAVSILQTLAAAALFIAAIFFIQLMTFIISFYEYERRGDL</sequence>
<proteinExistence type="predicted"/>
<evidence type="ECO:0000256" key="1">
    <source>
        <dbReference type="SAM" id="Phobius"/>
    </source>
</evidence>